<dbReference type="KEGG" id="ipa:Isop_1242"/>
<organism evidence="2 3">
    <name type="scientific">Isosphaera pallida (strain ATCC 43644 / DSM 9630 / IS1B)</name>
    <dbReference type="NCBI Taxonomy" id="575540"/>
    <lineage>
        <taxon>Bacteria</taxon>
        <taxon>Pseudomonadati</taxon>
        <taxon>Planctomycetota</taxon>
        <taxon>Planctomycetia</taxon>
        <taxon>Isosphaerales</taxon>
        <taxon>Isosphaeraceae</taxon>
        <taxon>Isosphaera</taxon>
    </lineage>
</organism>
<dbReference type="HOGENOM" id="CLU_1150640_0_0_0"/>
<evidence type="ECO:0000256" key="1">
    <source>
        <dbReference type="SAM" id="MobiDB-lite"/>
    </source>
</evidence>
<gene>
    <name evidence="2" type="ordered locus">Isop_1242</name>
</gene>
<proteinExistence type="predicted"/>
<reference evidence="2 3" key="2">
    <citation type="journal article" date="2011" name="Stand. Genomic Sci.">
        <title>Complete genome sequence of Isosphaera pallida type strain (IS1B).</title>
        <authorList>
            <consortium name="US DOE Joint Genome Institute (JGI-PGF)"/>
            <person name="Goker M."/>
            <person name="Cleland D."/>
            <person name="Saunders E."/>
            <person name="Lapidus A."/>
            <person name="Nolan M."/>
            <person name="Lucas S."/>
            <person name="Hammon N."/>
            <person name="Deshpande S."/>
            <person name="Cheng J.F."/>
            <person name="Tapia R."/>
            <person name="Han C."/>
            <person name="Goodwin L."/>
            <person name="Pitluck S."/>
            <person name="Liolios K."/>
            <person name="Pagani I."/>
            <person name="Ivanova N."/>
            <person name="Mavromatis K."/>
            <person name="Pati A."/>
            <person name="Chen A."/>
            <person name="Palaniappan K."/>
            <person name="Land M."/>
            <person name="Hauser L."/>
            <person name="Chang Y.J."/>
            <person name="Jeffries C.D."/>
            <person name="Detter J.C."/>
            <person name="Beck B."/>
            <person name="Woyke T."/>
            <person name="Bristow J."/>
            <person name="Eisen J.A."/>
            <person name="Markowitz V."/>
            <person name="Hugenholtz P."/>
            <person name="Kyrpides N.C."/>
            <person name="Klenk H.P."/>
        </authorList>
    </citation>
    <scope>NUCLEOTIDE SEQUENCE [LARGE SCALE GENOMIC DNA]</scope>
    <source>
        <strain evidence="3">ATCC 43644 / DSM 9630 / IS1B</strain>
    </source>
</reference>
<feature type="region of interest" description="Disordered" evidence="1">
    <location>
        <begin position="36"/>
        <end position="65"/>
    </location>
</feature>
<dbReference type="Proteomes" id="UP000008631">
    <property type="component" value="Chromosome"/>
</dbReference>
<feature type="region of interest" description="Disordered" evidence="1">
    <location>
        <begin position="188"/>
        <end position="241"/>
    </location>
</feature>
<dbReference type="InParanoid" id="E8R6C7"/>
<protein>
    <submittedName>
        <fullName evidence="2">Uncharacterized protein</fullName>
    </submittedName>
</protein>
<dbReference type="AlphaFoldDB" id="E8R6C7"/>
<keyword evidence="3" id="KW-1185">Reference proteome</keyword>
<name>E8R6C7_ISOPI</name>
<evidence type="ECO:0000313" key="3">
    <source>
        <dbReference type="Proteomes" id="UP000008631"/>
    </source>
</evidence>
<dbReference type="EMBL" id="CP002353">
    <property type="protein sequence ID" value="ADV61828.1"/>
    <property type="molecule type" value="Genomic_DNA"/>
</dbReference>
<accession>E8R6C7</accession>
<dbReference type="STRING" id="575540.Isop_1242"/>
<sequence>MRRSSRLAAYPSFSVEPVNSIGNRLGTKLPYLLSTPLRNQPRTRRGFGRQGATRPPAIDLDGRTSQNGTYQFNNVRVDFHKKVDLNTREGAGIVRGKHRGIRTLNPMTDEWSIIKAWLKALENSHTPTRLGVGFESESRLVLREFRSTRLALLALERRLGRIISEVNRRFLYLSWKRPRFHEDAACGRKRGTLDSEPSRVTMAQTPTVPPQGENWDELMKTRGEPRPRWDTTWPCDPLSSR</sequence>
<feature type="compositionally biased region" description="Basic and acidic residues" evidence="1">
    <location>
        <begin position="188"/>
        <end position="197"/>
    </location>
</feature>
<feature type="compositionally biased region" description="Basic and acidic residues" evidence="1">
    <location>
        <begin position="217"/>
        <end position="229"/>
    </location>
</feature>
<reference key="1">
    <citation type="submission" date="2010-11" db="EMBL/GenBank/DDBJ databases">
        <title>The complete sequence of chromosome of Isophaera pallida ATCC 43644.</title>
        <authorList>
            <consortium name="US DOE Joint Genome Institute (JGI-PGF)"/>
            <person name="Lucas S."/>
            <person name="Copeland A."/>
            <person name="Lapidus A."/>
            <person name="Bruce D."/>
            <person name="Goodwin L."/>
            <person name="Pitluck S."/>
            <person name="Kyrpides N."/>
            <person name="Mavromatis K."/>
            <person name="Pagani I."/>
            <person name="Ivanova N."/>
            <person name="Saunders E."/>
            <person name="Brettin T."/>
            <person name="Detter J.C."/>
            <person name="Han C."/>
            <person name="Tapia R."/>
            <person name="Land M."/>
            <person name="Hauser L."/>
            <person name="Markowitz V."/>
            <person name="Cheng J.-F."/>
            <person name="Hugenholtz P."/>
            <person name="Woyke T."/>
            <person name="Wu D."/>
            <person name="Eisen J.A."/>
        </authorList>
    </citation>
    <scope>NUCLEOTIDE SEQUENCE</scope>
    <source>
        <strain>ATCC 43644</strain>
    </source>
</reference>
<evidence type="ECO:0000313" key="2">
    <source>
        <dbReference type="EMBL" id="ADV61828.1"/>
    </source>
</evidence>